<evidence type="ECO:0000259" key="2">
    <source>
        <dbReference type="Pfam" id="PF06439"/>
    </source>
</evidence>
<feature type="chain" id="PRO_5022093300" description="3-keto-alpha-glucoside-1,2-lyase/3-keto-2-hydroxy-glucal hydratase domain-containing protein" evidence="1">
    <location>
        <begin position="27"/>
        <end position="236"/>
    </location>
</feature>
<protein>
    <recommendedName>
        <fullName evidence="2">3-keto-alpha-glucoside-1,2-lyase/3-keto-2-hydroxy-glucal hydratase domain-containing protein</fullName>
    </recommendedName>
</protein>
<keyword evidence="1" id="KW-0732">Signal</keyword>
<gene>
    <name evidence="3" type="ORF">EC9_20320</name>
</gene>
<dbReference type="AlphaFoldDB" id="A0A517LZ27"/>
<organism evidence="3 4">
    <name type="scientific">Rosistilla ulvae</name>
    <dbReference type="NCBI Taxonomy" id="1930277"/>
    <lineage>
        <taxon>Bacteria</taxon>
        <taxon>Pseudomonadati</taxon>
        <taxon>Planctomycetota</taxon>
        <taxon>Planctomycetia</taxon>
        <taxon>Pirellulales</taxon>
        <taxon>Pirellulaceae</taxon>
        <taxon>Rosistilla</taxon>
    </lineage>
</organism>
<dbReference type="Gene3D" id="2.60.120.560">
    <property type="entry name" value="Exo-inulinase, domain 1"/>
    <property type="match status" value="1"/>
</dbReference>
<accession>A0A517LZ27</accession>
<keyword evidence="4" id="KW-1185">Reference proteome</keyword>
<evidence type="ECO:0000313" key="3">
    <source>
        <dbReference type="EMBL" id="QDS87849.1"/>
    </source>
</evidence>
<dbReference type="GO" id="GO:0016787">
    <property type="term" value="F:hydrolase activity"/>
    <property type="evidence" value="ECO:0007669"/>
    <property type="project" value="InterPro"/>
</dbReference>
<evidence type="ECO:0000313" key="4">
    <source>
        <dbReference type="Proteomes" id="UP000319557"/>
    </source>
</evidence>
<proteinExistence type="predicted"/>
<name>A0A517LZ27_9BACT</name>
<dbReference type="RefSeq" id="WP_145344487.1">
    <property type="nucleotide sequence ID" value="NZ_CP036261.1"/>
</dbReference>
<dbReference type="Proteomes" id="UP000319557">
    <property type="component" value="Chromosome"/>
</dbReference>
<dbReference type="OrthoDB" id="282033at2"/>
<dbReference type="KEGG" id="ruv:EC9_20320"/>
<dbReference type="InterPro" id="IPR010496">
    <property type="entry name" value="AL/BT2_dom"/>
</dbReference>
<reference evidence="3 4" key="1">
    <citation type="submission" date="2019-02" db="EMBL/GenBank/DDBJ databases">
        <title>Deep-cultivation of Planctomycetes and their phenomic and genomic characterization uncovers novel biology.</title>
        <authorList>
            <person name="Wiegand S."/>
            <person name="Jogler M."/>
            <person name="Boedeker C."/>
            <person name="Pinto D."/>
            <person name="Vollmers J."/>
            <person name="Rivas-Marin E."/>
            <person name="Kohn T."/>
            <person name="Peeters S.H."/>
            <person name="Heuer A."/>
            <person name="Rast P."/>
            <person name="Oberbeckmann S."/>
            <person name="Bunk B."/>
            <person name="Jeske O."/>
            <person name="Meyerdierks A."/>
            <person name="Storesund J.E."/>
            <person name="Kallscheuer N."/>
            <person name="Luecker S."/>
            <person name="Lage O.M."/>
            <person name="Pohl T."/>
            <person name="Merkel B.J."/>
            <person name="Hornburger P."/>
            <person name="Mueller R.-W."/>
            <person name="Bruemmer F."/>
            <person name="Labrenz M."/>
            <person name="Spormann A.M."/>
            <person name="Op den Camp H."/>
            <person name="Overmann J."/>
            <person name="Amann R."/>
            <person name="Jetten M.S.M."/>
            <person name="Mascher T."/>
            <person name="Medema M.H."/>
            <person name="Devos D.P."/>
            <person name="Kaster A.-K."/>
            <person name="Ovreas L."/>
            <person name="Rohde M."/>
            <person name="Galperin M.Y."/>
            <person name="Jogler C."/>
        </authorList>
    </citation>
    <scope>NUCLEOTIDE SEQUENCE [LARGE SCALE GENOMIC DNA]</scope>
    <source>
        <strain evidence="3 4">EC9</strain>
    </source>
</reference>
<feature type="domain" description="3-keto-alpha-glucoside-1,2-lyase/3-keto-2-hydroxy-glucal hydratase" evidence="2">
    <location>
        <begin position="87"/>
        <end position="213"/>
    </location>
</feature>
<dbReference type="EMBL" id="CP036261">
    <property type="protein sequence ID" value="QDS87849.1"/>
    <property type="molecule type" value="Genomic_DNA"/>
</dbReference>
<dbReference type="Pfam" id="PF06439">
    <property type="entry name" value="3keto-disac_hyd"/>
    <property type="match status" value="1"/>
</dbReference>
<feature type="signal peptide" evidence="1">
    <location>
        <begin position="1"/>
        <end position="26"/>
    </location>
</feature>
<evidence type="ECO:0000256" key="1">
    <source>
        <dbReference type="SAM" id="SignalP"/>
    </source>
</evidence>
<sequence length="236" mass="26363" precursor="true">MRYSPLRSVASLPRLALFACIFSLSAALTVADESPNSDWIDLKLQRDTVWEPCNFGGDGEVEFSENQAVLEMGDPLTGIRLVKEFPKDGYEIQFEASRLEGFDFFVGLTFPVAESHCSLILGGWSGAVIGLSNINGADASNNPTTREGDFDNNRWYRVRVRVAPDRITAWVDDKQWVDQTRQGVEFGIRGEMDPSTPVGIATYQCKVAYRKIQYRRLNSGEVKPSNKPQPTDSKSK</sequence>